<dbReference type="Gene3D" id="3.90.226.10">
    <property type="entry name" value="2-enoyl-CoA Hydratase, Chain A, domain 1"/>
    <property type="match status" value="1"/>
</dbReference>
<accession>A0AAJ3CF85</accession>
<dbReference type="EMBL" id="JAJFNJ020000003">
    <property type="protein sequence ID" value="MEC3890164.1"/>
    <property type="molecule type" value="Genomic_DNA"/>
</dbReference>
<organism evidence="2 3">
    <name type="scientific">Xanthomonas campestris pv. papavericola</name>
    <dbReference type="NCBI Taxonomy" id="487881"/>
    <lineage>
        <taxon>Bacteria</taxon>
        <taxon>Pseudomonadati</taxon>
        <taxon>Pseudomonadota</taxon>
        <taxon>Gammaproteobacteria</taxon>
        <taxon>Lysobacterales</taxon>
        <taxon>Lysobacteraceae</taxon>
        <taxon>Xanthomonas</taxon>
    </lineage>
</organism>
<sequence length="554" mass="58751">MAPTAAQTAFLQHRACAPKVTMQDGTSSPGGLGLIIDPSRCQGARSSASHGSATVFGISPCCNHWISMKRLITCVAVTAWSLCPAVSAQGLDTSLRREYPSLLYVERYRAAYPQDVQGSTDAWKTATTVPRDATASELSQRLVGLADQHVALTGDKAGKTETLGVLFRTSSDGHLVVWHVLDARITTLAPGDEILRINHTPTQAWLKNAARLTFGGNDRSRQAEASLSLALGTPAAHEVAGLGKTLEMHVRTRQRAPRTVTLHYQPMTQELAKTLASSVDLPDLPEIVTIGNTKFGTLRMGAFAPQYSATFTTAAESAETAASKSDNTDAPMLAGFCAVTKELIGRYDALAKQSDVMLIDLRGNMGGFAREVRGLAWAISGRKPVHTYEMSASGKAGIVRLEALPDDASCGTVASQKPLLVLVDAGTRSAGELLATYLWANGATVIGERTIGAGGGRDSKSDGIALGETGYRALVSESFYVFDPTHALRAGEMQETALIDRVATEGFRPSRTRPYATQSIGVLPDVPLVIHPADLQDGGRQLLARGLTAAGLNK</sequence>
<evidence type="ECO:0000313" key="3">
    <source>
        <dbReference type="Proteomes" id="UP001297361"/>
    </source>
</evidence>
<dbReference type="PANTHER" id="PTHR32060">
    <property type="entry name" value="TAIL-SPECIFIC PROTEASE"/>
    <property type="match status" value="1"/>
</dbReference>
<name>A0AAJ3CF85_XANCA</name>
<reference evidence="2" key="1">
    <citation type="submission" date="2021-10" db="EMBL/GenBank/DDBJ databases">
        <authorList>
            <person name="Hussein R."/>
            <person name="Harrison J."/>
            <person name="Studholme D.J."/>
            <person name="Vicente J."/>
            <person name="Grant M."/>
        </authorList>
    </citation>
    <scope>NUCLEOTIDE SEQUENCE</scope>
    <source>
        <strain evidence="2">NCPPB 2970</strain>
    </source>
</reference>
<dbReference type="PANTHER" id="PTHR32060:SF22">
    <property type="entry name" value="CARBOXYL-TERMINAL-PROCESSING PEPTIDASE 3, CHLOROPLASTIC"/>
    <property type="match status" value="1"/>
</dbReference>
<dbReference type="InterPro" id="IPR036034">
    <property type="entry name" value="PDZ_sf"/>
</dbReference>
<dbReference type="Gene3D" id="2.30.42.10">
    <property type="match status" value="1"/>
</dbReference>
<dbReference type="InterPro" id="IPR005151">
    <property type="entry name" value="Tail-specific_protease"/>
</dbReference>
<evidence type="ECO:0000313" key="2">
    <source>
        <dbReference type="EMBL" id="MEC3890164.1"/>
    </source>
</evidence>
<dbReference type="Proteomes" id="UP001297361">
    <property type="component" value="Unassembled WGS sequence"/>
</dbReference>
<dbReference type="Pfam" id="PF03572">
    <property type="entry name" value="Peptidase_S41"/>
    <property type="match status" value="1"/>
</dbReference>
<dbReference type="AlphaFoldDB" id="A0AAJ3CF85"/>
<protein>
    <submittedName>
        <fullName evidence="2">S41 family peptidase</fullName>
    </submittedName>
</protein>
<proteinExistence type="predicted"/>
<dbReference type="GO" id="GO:0008236">
    <property type="term" value="F:serine-type peptidase activity"/>
    <property type="evidence" value="ECO:0007669"/>
    <property type="project" value="InterPro"/>
</dbReference>
<dbReference type="GO" id="GO:0006508">
    <property type="term" value="P:proteolysis"/>
    <property type="evidence" value="ECO:0007669"/>
    <property type="project" value="InterPro"/>
</dbReference>
<gene>
    <name evidence="2" type="ORF">LLE72_021035</name>
</gene>
<feature type="domain" description="Tail specific protease" evidence="1">
    <location>
        <begin position="341"/>
        <end position="456"/>
    </location>
</feature>
<reference evidence="2" key="2">
    <citation type="submission" date="2024-01" db="EMBL/GenBank/DDBJ databases">
        <title>Long-read genome sequencing of X. campestris pv. papavericola.</title>
        <authorList>
            <person name="Hussain R.M.F."/>
            <person name="Greer S."/>
            <person name="Harrison J."/>
            <person name="Grant M."/>
            <person name="Vicente J."/>
            <person name="Studholme D.J."/>
        </authorList>
    </citation>
    <scope>NUCLEOTIDE SEQUENCE</scope>
    <source>
        <strain evidence="2">NCPPB 2970</strain>
    </source>
</reference>
<dbReference type="InterPro" id="IPR029045">
    <property type="entry name" value="ClpP/crotonase-like_dom_sf"/>
</dbReference>
<evidence type="ECO:0000259" key="1">
    <source>
        <dbReference type="Pfam" id="PF03572"/>
    </source>
</evidence>
<dbReference type="SUPFAM" id="SSF52096">
    <property type="entry name" value="ClpP/crotonase"/>
    <property type="match status" value="1"/>
</dbReference>
<comment type="caution">
    <text evidence="2">The sequence shown here is derived from an EMBL/GenBank/DDBJ whole genome shotgun (WGS) entry which is preliminary data.</text>
</comment>
<dbReference type="GO" id="GO:0004175">
    <property type="term" value="F:endopeptidase activity"/>
    <property type="evidence" value="ECO:0007669"/>
    <property type="project" value="TreeGrafter"/>
</dbReference>
<dbReference type="Gene3D" id="3.30.750.44">
    <property type="match status" value="1"/>
</dbReference>
<dbReference type="RefSeq" id="WP_228426926.1">
    <property type="nucleotide sequence ID" value="NZ_JAJFNJ020000003.1"/>
</dbReference>